<organism evidence="2 3">
    <name type="scientific">Persicobacter diffluens</name>
    <dbReference type="NCBI Taxonomy" id="981"/>
    <lineage>
        <taxon>Bacteria</taxon>
        <taxon>Pseudomonadati</taxon>
        <taxon>Bacteroidota</taxon>
        <taxon>Cytophagia</taxon>
        <taxon>Cytophagales</taxon>
        <taxon>Persicobacteraceae</taxon>
        <taxon>Persicobacter</taxon>
    </lineage>
</organism>
<proteinExistence type="predicted"/>
<keyword evidence="3" id="KW-1185">Reference proteome</keyword>
<feature type="domain" description="Adaptor protein ClpS core" evidence="1">
    <location>
        <begin position="25"/>
        <end position="84"/>
    </location>
</feature>
<comment type="caution">
    <text evidence="2">The sequence shown here is derived from an EMBL/GenBank/DDBJ whole genome shotgun (WGS) entry which is preliminary data.</text>
</comment>
<dbReference type="AlphaFoldDB" id="A0AAN5AJS8"/>
<dbReference type="GO" id="GO:0006508">
    <property type="term" value="P:proteolysis"/>
    <property type="evidence" value="ECO:0007669"/>
    <property type="project" value="UniProtKB-KW"/>
</dbReference>
<accession>A0AAN5AJS8</accession>
<gene>
    <name evidence="2" type="primary">clpS</name>
    <name evidence="2" type="ORF">PEDI_03230</name>
</gene>
<dbReference type="Proteomes" id="UP001310022">
    <property type="component" value="Unassembled WGS sequence"/>
</dbReference>
<dbReference type="Gene3D" id="3.30.1390.10">
    <property type="match status" value="1"/>
</dbReference>
<dbReference type="InterPro" id="IPR003769">
    <property type="entry name" value="ClpS_core"/>
</dbReference>
<evidence type="ECO:0000259" key="1">
    <source>
        <dbReference type="Pfam" id="PF02617"/>
    </source>
</evidence>
<reference evidence="2 3" key="1">
    <citation type="submission" date="2021-12" db="EMBL/GenBank/DDBJ databases">
        <title>Genome sequencing of bacteria with rrn-lacking chromosome and rrn-plasmid.</title>
        <authorList>
            <person name="Anda M."/>
            <person name="Iwasaki W."/>
        </authorList>
    </citation>
    <scope>NUCLEOTIDE SEQUENCE [LARGE SCALE GENOMIC DNA]</scope>
    <source>
        <strain evidence="2 3">NBRC 15940</strain>
    </source>
</reference>
<protein>
    <submittedName>
        <fullName evidence="2">ATP-dependent Clp protease adaptor protein ClpS</fullName>
    </submittedName>
</protein>
<name>A0AAN5AJS8_9BACT</name>
<keyword evidence="2" id="KW-0378">Hydrolase</keyword>
<dbReference type="EMBL" id="BQKE01000001">
    <property type="protein sequence ID" value="GJM59771.1"/>
    <property type="molecule type" value="Genomic_DNA"/>
</dbReference>
<evidence type="ECO:0000313" key="2">
    <source>
        <dbReference type="EMBL" id="GJM59771.1"/>
    </source>
</evidence>
<dbReference type="InterPro" id="IPR014719">
    <property type="entry name" value="Ribosomal_bL12_C/ClpS-like"/>
</dbReference>
<dbReference type="GO" id="GO:0008233">
    <property type="term" value="F:peptidase activity"/>
    <property type="evidence" value="ECO:0007669"/>
    <property type="project" value="UniProtKB-KW"/>
</dbReference>
<evidence type="ECO:0000313" key="3">
    <source>
        <dbReference type="Proteomes" id="UP001310022"/>
    </source>
</evidence>
<dbReference type="GO" id="GO:0030163">
    <property type="term" value="P:protein catabolic process"/>
    <property type="evidence" value="ECO:0007669"/>
    <property type="project" value="InterPro"/>
</dbReference>
<dbReference type="RefSeq" id="WP_053406111.1">
    <property type="nucleotide sequence ID" value="NZ_BQKE01000001.1"/>
</dbReference>
<sequence>MRNDILEEILEEVLVQDTITEERDLMVFNDDVNTFDHVINTLIKVCRHTTEQAEQCTWIIHYKGKCSVKKGSMKELRPMKDAICEAGIDAKII</sequence>
<dbReference type="Pfam" id="PF02617">
    <property type="entry name" value="ClpS"/>
    <property type="match status" value="1"/>
</dbReference>
<dbReference type="SUPFAM" id="SSF54736">
    <property type="entry name" value="ClpS-like"/>
    <property type="match status" value="1"/>
</dbReference>
<keyword evidence="2" id="KW-0645">Protease</keyword>